<organism evidence="2 3">
    <name type="scientific">Tilletia indica</name>
    <dbReference type="NCBI Taxonomy" id="43049"/>
    <lineage>
        <taxon>Eukaryota</taxon>
        <taxon>Fungi</taxon>
        <taxon>Dikarya</taxon>
        <taxon>Basidiomycota</taxon>
        <taxon>Ustilaginomycotina</taxon>
        <taxon>Exobasidiomycetes</taxon>
        <taxon>Tilletiales</taxon>
        <taxon>Tilletiaceae</taxon>
        <taxon>Tilletia</taxon>
    </lineage>
</organism>
<evidence type="ECO:0000256" key="1">
    <source>
        <dbReference type="SAM" id="MobiDB-lite"/>
    </source>
</evidence>
<keyword evidence="3" id="KW-1185">Reference proteome</keyword>
<protein>
    <recommendedName>
        <fullName evidence="4">Altered inheritance of mitochondria protein 5, mitochondrial</fullName>
    </recommendedName>
</protein>
<gene>
    <name evidence="2" type="ORF">A4X13_0g4721</name>
</gene>
<reference evidence="2" key="2">
    <citation type="journal article" date="2019" name="IMA Fungus">
        <title>Genome sequencing and comparison of five Tilletia species to identify candidate genes for the detection of regulated species infecting wheat.</title>
        <authorList>
            <person name="Nguyen H.D.T."/>
            <person name="Sultana T."/>
            <person name="Kesanakurti P."/>
            <person name="Hambleton S."/>
        </authorList>
    </citation>
    <scope>NUCLEOTIDE SEQUENCE</scope>
    <source>
        <strain evidence="2">DAOMC 236416</strain>
    </source>
</reference>
<evidence type="ECO:0000313" key="2">
    <source>
        <dbReference type="EMBL" id="KAE8250452.1"/>
    </source>
</evidence>
<reference evidence="2" key="1">
    <citation type="submission" date="2016-04" db="EMBL/GenBank/DDBJ databases">
        <authorList>
            <person name="Nguyen H.D."/>
            <person name="Samba Siva P."/>
            <person name="Cullis J."/>
            <person name="Levesque C.A."/>
            <person name="Hambleton S."/>
        </authorList>
    </citation>
    <scope>NUCLEOTIDE SEQUENCE</scope>
    <source>
        <strain evidence="2">DAOMC 236416</strain>
    </source>
</reference>
<evidence type="ECO:0008006" key="4">
    <source>
        <dbReference type="Google" id="ProtNLM"/>
    </source>
</evidence>
<name>A0A8T8SWM5_9BASI</name>
<feature type="region of interest" description="Disordered" evidence="1">
    <location>
        <begin position="41"/>
        <end position="68"/>
    </location>
</feature>
<dbReference type="EMBL" id="LWDF02000324">
    <property type="protein sequence ID" value="KAE8250452.1"/>
    <property type="molecule type" value="Genomic_DNA"/>
</dbReference>
<comment type="caution">
    <text evidence="2">The sequence shown here is derived from an EMBL/GenBank/DDBJ whole genome shotgun (WGS) entry which is preliminary data.</text>
</comment>
<dbReference type="Proteomes" id="UP000077521">
    <property type="component" value="Unassembled WGS sequence"/>
</dbReference>
<proteinExistence type="predicted"/>
<accession>A0A8T8SWM5</accession>
<evidence type="ECO:0000313" key="3">
    <source>
        <dbReference type="Proteomes" id="UP000077521"/>
    </source>
</evidence>
<sequence length="151" mass="16596">MAALLAPVAGAVVGTSLLYGIHVVQTPRRDAVLAQIEARTQEEASRRAAEEEERSQRKSAENVGFEAVPTRYRSAMKPSVTEELRDRWNTHILETIDVVSRIQWDIAASKAYGRVKALLPNSLDEAQEQAQKAKEAVVDQAKAAQAGMSLR</sequence>
<dbReference type="AlphaFoldDB" id="A0A8T8SWM5"/>
<feature type="compositionally biased region" description="Basic and acidic residues" evidence="1">
    <location>
        <begin position="41"/>
        <end position="60"/>
    </location>
</feature>